<evidence type="ECO:0000313" key="3">
    <source>
        <dbReference type="Proteomes" id="UP000274033"/>
    </source>
</evidence>
<feature type="domain" description="Methyltransferase" evidence="1">
    <location>
        <begin position="73"/>
        <end position="154"/>
    </location>
</feature>
<dbReference type="InterPro" id="IPR029063">
    <property type="entry name" value="SAM-dependent_MTases_sf"/>
</dbReference>
<dbReference type="OrthoDB" id="2594046at2"/>
<dbReference type="SUPFAM" id="SSF53335">
    <property type="entry name" value="S-adenosyl-L-methionine-dependent methyltransferases"/>
    <property type="match status" value="1"/>
</dbReference>
<dbReference type="Proteomes" id="UP000274033">
    <property type="component" value="Unassembled WGS sequence"/>
</dbReference>
<organism evidence="2 3">
    <name type="scientific">Lysinibacillus composti</name>
    <dbReference type="NCBI Taxonomy" id="720633"/>
    <lineage>
        <taxon>Bacteria</taxon>
        <taxon>Bacillati</taxon>
        <taxon>Bacillota</taxon>
        <taxon>Bacilli</taxon>
        <taxon>Bacillales</taxon>
        <taxon>Bacillaceae</taxon>
        <taxon>Lysinibacillus</taxon>
    </lineage>
</organism>
<sequence>MYMKGPLVIDFEALWQEGMHDWHGKMPERMKDDALEEAFWRQSIAKKIIRQTDEHAKPIFEAIQHFISHEDEVLEIGPGWGNNTFPLQAFAKKVTCVDSSEAVLDYLNMCFQDEQNIEFVHAKWELADIQAHDIVLGVNCFYRMYYMVDTLKKMNALAKKRAIIAMTTGPIQPHYEVLHRQFGYDIKYPRRDYIQIVNMLYQLGIFADCQMLKLERTYHYATKEQLISAQSKKILNEQFNPQHVEESLKSFIKVDTKGFHYTHTFYAAIISWKPVKEVRANDNLEFTGDAEAFTYL</sequence>
<gene>
    <name evidence="2" type="ORF">EBB45_09790</name>
</gene>
<keyword evidence="2" id="KW-0808">Transferase</keyword>
<dbReference type="EMBL" id="RRCT01000007">
    <property type="protein sequence ID" value="RQW74873.1"/>
    <property type="molecule type" value="Genomic_DNA"/>
</dbReference>
<proteinExistence type="predicted"/>
<dbReference type="Pfam" id="PF13649">
    <property type="entry name" value="Methyltransf_25"/>
    <property type="match status" value="1"/>
</dbReference>
<dbReference type="Gene3D" id="3.40.50.150">
    <property type="entry name" value="Vaccinia Virus protein VP39"/>
    <property type="match status" value="1"/>
</dbReference>
<protein>
    <submittedName>
        <fullName evidence="2">Class I SAM-dependent methyltransferase</fullName>
    </submittedName>
</protein>
<evidence type="ECO:0000313" key="2">
    <source>
        <dbReference type="EMBL" id="RQW74873.1"/>
    </source>
</evidence>
<dbReference type="GO" id="GO:0003723">
    <property type="term" value="F:RNA binding"/>
    <property type="evidence" value="ECO:0007669"/>
    <property type="project" value="UniProtKB-KW"/>
</dbReference>
<dbReference type="CDD" id="cd02440">
    <property type="entry name" value="AdoMet_MTases"/>
    <property type="match status" value="1"/>
</dbReference>
<dbReference type="GO" id="GO:0032259">
    <property type="term" value="P:methylation"/>
    <property type="evidence" value="ECO:0007669"/>
    <property type="project" value="UniProtKB-KW"/>
</dbReference>
<dbReference type="GO" id="GO:0008168">
    <property type="term" value="F:methyltransferase activity"/>
    <property type="evidence" value="ECO:0007669"/>
    <property type="project" value="UniProtKB-KW"/>
</dbReference>
<keyword evidence="3" id="KW-1185">Reference proteome</keyword>
<accession>A0A3N9UF46</accession>
<evidence type="ECO:0000259" key="1">
    <source>
        <dbReference type="Pfam" id="PF13649"/>
    </source>
</evidence>
<reference evidence="2 3" key="1">
    <citation type="journal article" date="2013" name="J. Microbiol.">
        <title>Lysinibacillus chungkukjangi sp. nov., isolated from Chungkukjang, Korean fermented soybean food.</title>
        <authorList>
            <person name="Kim S.J."/>
            <person name="Jang Y.H."/>
            <person name="Hamada M."/>
            <person name="Ahn J.H."/>
            <person name="Weon H.Y."/>
            <person name="Suzuki K."/>
            <person name="Whang K.S."/>
            <person name="Kwon S.W."/>
        </authorList>
    </citation>
    <scope>NUCLEOTIDE SEQUENCE [LARGE SCALE GENOMIC DNA]</scope>
    <source>
        <strain evidence="2 3">MCCC 1A12701</strain>
    </source>
</reference>
<keyword evidence="2" id="KW-0489">Methyltransferase</keyword>
<dbReference type="AlphaFoldDB" id="A0A3N9UF46"/>
<comment type="caution">
    <text evidence="2">The sequence shown here is derived from an EMBL/GenBank/DDBJ whole genome shotgun (WGS) entry which is preliminary data.</text>
</comment>
<name>A0A3N9UF46_9BACI</name>
<dbReference type="InterPro" id="IPR041698">
    <property type="entry name" value="Methyltransf_25"/>
</dbReference>